<dbReference type="GO" id="GO:0005829">
    <property type="term" value="C:cytosol"/>
    <property type="evidence" value="ECO:0007669"/>
    <property type="project" value="TreeGrafter"/>
</dbReference>
<dbReference type="Pfam" id="PF13419">
    <property type="entry name" value="HAD_2"/>
    <property type="match status" value="1"/>
</dbReference>
<dbReference type="SFLD" id="SFLDG01135">
    <property type="entry name" value="C1.5.6:_HAD__Beta-PGM__Phospha"/>
    <property type="match status" value="1"/>
</dbReference>
<reference evidence="1" key="1">
    <citation type="submission" date="2020-09" db="EMBL/GenBank/DDBJ databases">
        <title>A novel bacterium of genus Paenibacillus, isolated from South China Sea.</title>
        <authorList>
            <person name="Huang H."/>
            <person name="Mo K."/>
            <person name="Hu Y."/>
        </authorList>
    </citation>
    <scope>NUCLEOTIDE SEQUENCE</scope>
    <source>
        <strain evidence="1">IB182493</strain>
    </source>
</reference>
<dbReference type="Gene3D" id="1.10.150.240">
    <property type="entry name" value="Putative phosphatase, domain 2"/>
    <property type="match status" value="1"/>
</dbReference>
<dbReference type="GO" id="GO:0004427">
    <property type="term" value="F:inorganic diphosphate phosphatase activity"/>
    <property type="evidence" value="ECO:0007669"/>
    <property type="project" value="UniProtKB-EC"/>
</dbReference>
<dbReference type="EC" id="3.6.1.1" evidence="1"/>
<evidence type="ECO:0000313" key="2">
    <source>
        <dbReference type="Proteomes" id="UP000632125"/>
    </source>
</evidence>
<dbReference type="GO" id="GO:0006281">
    <property type="term" value="P:DNA repair"/>
    <property type="evidence" value="ECO:0007669"/>
    <property type="project" value="TreeGrafter"/>
</dbReference>
<dbReference type="SFLD" id="SFLDG01129">
    <property type="entry name" value="C1.5:_HAD__Beta-PGM__Phosphata"/>
    <property type="match status" value="1"/>
</dbReference>
<dbReference type="InterPro" id="IPR041492">
    <property type="entry name" value="HAD_2"/>
</dbReference>
<dbReference type="SUPFAM" id="SSF56784">
    <property type="entry name" value="HAD-like"/>
    <property type="match status" value="1"/>
</dbReference>
<dbReference type="NCBIfam" id="NF009804">
    <property type="entry name" value="PRK13288.1"/>
    <property type="match status" value="1"/>
</dbReference>
<dbReference type="InterPro" id="IPR023198">
    <property type="entry name" value="PGP-like_dom2"/>
</dbReference>
<dbReference type="AlphaFoldDB" id="A0A927CTH0"/>
<keyword evidence="1" id="KW-0378">Hydrolase</keyword>
<evidence type="ECO:0000313" key="1">
    <source>
        <dbReference type="EMBL" id="MBD2872618.1"/>
    </source>
</evidence>
<dbReference type="NCBIfam" id="TIGR01549">
    <property type="entry name" value="HAD-SF-IA-v1"/>
    <property type="match status" value="1"/>
</dbReference>
<dbReference type="InterPro" id="IPR006439">
    <property type="entry name" value="HAD-SF_hydro_IA"/>
</dbReference>
<comment type="caution">
    <text evidence="1">The sequence shown here is derived from an EMBL/GenBank/DDBJ whole genome shotgun (WGS) entry which is preliminary data.</text>
</comment>
<keyword evidence="2" id="KW-1185">Reference proteome</keyword>
<dbReference type="NCBIfam" id="TIGR01509">
    <property type="entry name" value="HAD-SF-IA-v3"/>
    <property type="match status" value="1"/>
</dbReference>
<dbReference type="RefSeq" id="WP_190867458.1">
    <property type="nucleotide sequence ID" value="NZ_JACXIY010000053.1"/>
</dbReference>
<dbReference type="GO" id="GO:0008967">
    <property type="term" value="F:phosphoglycolate phosphatase activity"/>
    <property type="evidence" value="ECO:0007669"/>
    <property type="project" value="TreeGrafter"/>
</dbReference>
<accession>A0A927CTH0</accession>
<proteinExistence type="predicted"/>
<organism evidence="1 2">
    <name type="scientific">Paenibacillus arenilitoris</name>
    <dbReference type="NCBI Taxonomy" id="2772299"/>
    <lineage>
        <taxon>Bacteria</taxon>
        <taxon>Bacillati</taxon>
        <taxon>Bacillota</taxon>
        <taxon>Bacilli</taxon>
        <taxon>Bacillales</taxon>
        <taxon>Paenibacillaceae</taxon>
        <taxon>Paenibacillus</taxon>
    </lineage>
</organism>
<dbReference type="SFLD" id="SFLDS00003">
    <property type="entry name" value="Haloacid_Dehalogenase"/>
    <property type="match status" value="1"/>
</dbReference>
<sequence length="223" mass="24637">MTGKIKTMLFDLDGTIIDTNELIIRSFIESLKGYVPEDFGRDHIIPSMGNPLTDQMKLFSGLDNVDHLVAAYREVNLRLHDEYVKPFDYVNEVIAKLHNNGIQIGVVTTKMRLTTERGLKFVGLFDYVDAIVTIDDVVNPKPHAEPVSKAVELLGADPKTTVMVGDSMVDIQSAIAAGTIAVGVAWSLKGEQKLKEAGAHHVIHDMRDLYSFVGMERETLAKG</sequence>
<dbReference type="PANTHER" id="PTHR43434">
    <property type="entry name" value="PHOSPHOGLYCOLATE PHOSPHATASE"/>
    <property type="match status" value="1"/>
</dbReference>
<dbReference type="EMBL" id="JACXIY010000053">
    <property type="protein sequence ID" value="MBD2872618.1"/>
    <property type="molecule type" value="Genomic_DNA"/>
</dbReference>
<dbReference type="PANTHER" id="PTHR43434:SF26">
    <property type="entry name" value="PYROPHOSPHATASE PPAX"/>
    <property type="match status" value="1"/>
</dbReference>
<protein>
    <submittedName>
        <fullName evidence="1">Pyrophosphatase PpaX</fullName>
        <ecNumber evidence="1">3.6.1.1</ecNumber>
    </submittedName>
</protein>
<dbReference type="Proteomes" id="UP000632125">
    <property type="component" value="Unassembled WGS sequence"/>
</dbReference>
<dbReference type="Gene3D" id="3.40.50.1000">
    <property type="entry name" value="HAD superfamily/HAD-like"/>
    <property type="match status" value="1"/>
</dbReference>
<dbReference type="InterPro" id="IPR023214">
    <property type="entry name" value="HAD_sf"/>
</dbReference>
<dbReference type="InterPro" id="IPR036412">
    <property type="entry name" value="HAD-like_sf"/>
</dbReference>
<dbReference type="InterPro" id="IPR050155">
    <property type="entry name" value="HAD-like_hydrolase_sf"/>
</dbReference>
<gene>
    <name evidence="1" type="primary">ppaX</name>
    <name evidence="1" type="ORF">IDH41_29005</name>
</gene>
<name>A0A927CTH0_9BACL</name>